<name>A0ABT5VI82_9BACI</name>
<dbReference type="RefSeq" id="WP_275119628.1">
    <property type="nucleotide sequence ID" value="NZ_JAOTPO010000012.1"/>
</dbReference>
<accession>A0ABT5VI82</accession>
<keyword evidence="1" id="KW-0812">Transmembrane</keyword>
<proteinExistence type="predicted"/>
<dbReference type="InterPro" id="IPR023804">
    <property type="entry name" value="DUF3792_TM"/>
</dbReference>
<dbReference type="Proteomes" id="UP001148125">
    <property type="component" value="Unassembled WGS sequence"/>
</dbReference>
<keyword evidence="1" id="KW-0472">Membrane</keyword>
<organism evidence="2 3">
    <name type="scientific">Alkalihalobacterium chitinilyticum</name>
    <dbReference type="NCBI Taxonomy" id="2980103"/>
    <lineage>
        <taxon>Bacteria</taxon>
        <taxon>Bacillati</taxon>
        <taxon>Bacillota</taxon>
        <taxon>Bacilli</taxon>
        <taxon>Bacillales</taxon>
        <taxon>Bacillaceae</taxon>
        <taxon>Alkalihalobacterium</taxon>
    </lineage>
</organism>
<keyword evidence="3" id="KW-1185">Reference proteome</keyword>
<gene>
    <name evidence="2" type="ORF">N7Z68_16795</name>
</gene>
<evidence type="ECO:0000256" key="1">
    <source>
        <dbReference type="SAM" id="Phobius"/>
    </source>
</evidence>
<comment type="caution">
    <text evidence="2">The sequence shown here is derived from an EMBL/GenBank/DDBJ whole genome shotgun (WGS) entry which is preliminary data.</text>
</comment>
<feature type="transmembrane region" description="Helical" evidence="1">
    <location>
        <begin position="42"/>
        <end position="63"/>
    </location>
</feature>
<evidence type="ECO:0000313" key="2">
    <source>
        <dbReference type="EMBL" id="MDE5415022.1"/>
    </source>
</evidence>
<feature type="transmembrane region" description="Helical" evidence="1">
    <location>
        <begin position="12"/>
        <end position="36"/>
    </location>
</feature>
<dbReference type="EMBL" id="JAOTPO010000012">
    <property type="protein sequence ID" value="MDE5415022.1"/>
    <property type="molecule type" value="Genomic_DNA"/>
</dbReference>
<feature type="transmembrane region" description="Helical" evidence="1">
    <location>
        <begin position="70"/>
        <end position="89"/>
    </location>
</feature>
<reference evidence="2" key="1">
    <citation type="submission" date="2024-05" db="EMBL/GenBank/DDBJ databases">
        <title>Alkalihalobacillus sp. strain MEB203 novel alkaliphilic bacterium from Lonar Lake, India.</title>
        <authorList>
            <person name="Joshi A."/>
            <person name="Thite S."/>
            <person name="Mengade P."/>
        </authorList>
    </citation>
    <scope>NUCLEOTIDE SEQUENCE</scope>
    <source>
        <strain evidence="2">MEB 203</strain>
    </source>
</reference>
<evidence type="ECO:0000313" key="3">
    <source>
        <dbReference type="Proteomes" id="UP001148125"/>
    </source>
</evidence>
<dbReference type="Pfam" id="PF12670">
    <property type="entry name" value="DUF3792"/>
    <property type="match status" value="1"/>
</dbReference>
<feature type="transmembrane region" description="Helical" evidence="1">
    <location>
        <begin position="101"/>
        <end position="121"/>
    </location>
</feature>
<dbReference type="NCBIfam" id="TIGR04086">
    <property type="entry name" value="TIGR04086_membr"/>
    <property type="match status" value="1"/>
</dbReference>
<keyword evidence="1" id="KW-1133">Transmembrane helix</keyword>
<protein>
    <submittedName>
        <fullName evidence="2">TIGR04086 family membrane protein</fullName>
    </submittedName>
</protein>
<sequence>MVYRGIFGSMLYGLIGVLFIAVAFSFVISLILSFSSLTEASFSWFILIVSFLALFIGGMIAGVKAKQKGWMVGAGTALLFTVITFLIQYLGYNSTFTMEQYLYHGGYLLASVFGGIIGVNVGK</sequence>